<proteinExistence type="predicted"/>
<name>A0A6M3JI40_9ZZZZ</name>
<dbReference type="AlphaFoldDB" id="A0A6M3JI40"/>
<gene>
    <name evidence="1" type="ORF">MM415A05810_0004</name>
</gene>
<evidence type="ECO:0000313" key="1">
    <source>
        <dbReference type="EMBL" id="QJA68752.1"/>
    </source>
</evidence>
<accession>A0A6M3JI40</accession>
<reference evidence="1" key="1">
    <citation type="submission" date="2020-03" db="EMBL/GenBank/DDBJ databases">
        <title>The deep terrestrial virosphere.</title>
        <authorList>
            <person name="Holmfeldt K."/>
            <person name="Nilsson E."/>
            <person name="Simone D."/>
            <person name="Lopez-Fernandez M."/>
            <person name="Wu X."/>
            <person name="de Brujin I."/>
            <person name="Lundin D."/>
            <person name="Andersson A."/>
            <person name="Bertilsson S."/>
            <person name="Dopson M."/>
        </authorList>
    </citation>
    <scope>NUCLEOTIDE SEQUENCE</scope>
    <source>
        <strain evidence="1">MM415A05810</strain>
    </source>
</reference>
<dbReference type="EMBL" id="MT141646">
    <property type="protein sequence ID" value="QJA68752.1"/>
    <property type="molecule type" value="Genomic_DNA"/>
</dbReference>
<organism evidence="1">
    <name type="scientific">viral metagenome</name>
    <dbReference type="NCBI Taxonomy" id="1070528"/>
    <lineage>
        <taxon>unclassified sequences</taxon>
        <taxon>metagenomes</taxon>
        <taxon>organismal metagenomes</taxon>
    </lineage>
</organism>
<sequence length="74" mass="8450">MNIVIGYYNELSYRVHNVTTNDDLYTAGNSPYDSQACTSKEQGIGIEIMKRYCEQATREIAKEQNAKYGGIEYE</sequence>
<protein>
    <submittedName>
        <fullName evidence="1">Uncharacterized protein</fullName>
    </submittedName>
</protein>